<dbReference type="KEGG" id="pfy:PFICI_11718"/>
<name>W3WU17_PESFW</name>
<dbReference type="AlphaFoldDB" id="W3WU17"/>
<reference evidence="3" key="1">
    <citation type="journal article" date="2015" name="BMC Genomics">
        <title>Genomic and transcriptomic analysis of the endophytic fungus Pestalotiopsis fici reveals its lifestyle and high potential for synthesis of natural products.</title>
        <authorList>
            <person name="Wang X."/>
            <person name="Zhang X."/>
            <person name="Liu L."/>
            <person name="Xiang M."/>
            <person name="Wang W."/>
            <person name="Sun X."/>
            <person name="Che Y."/>
            <person name="Guo L."/>
            <person name="Liu G."/>
            <person name="Guo L."/>
            <person name="Wang C."/>
            <person name="Yin W.B."/>
            <person name="Stadler M."/>
            <person name="Zhang X."/>
            <person name="Liu X."/>
        </authorList>
    </citation>
    <scope>NUCLEOTIDE SEQUENCE [LARGE SCALE GENOMIC DNA]</scope>
    <source>
        <strain evidence="3">W106-1 / CGMCC3.15140</strain>
    </source>
</reference>
<dbReference type="RefSeq" id="XP_007838490.1">
    <property type="nucleotide sequence ID" value="XM_007840299.1"/>
</dbReference>
<keyword evidence="3" id="KW-1185">Reference proteome</keyword>
<proteinExistence type="predicted"/>
<protein>
    <submittedName>
        <fullName evidence="2">Uncharacterized protein</fullName>
    </submittedName>
</protein>
<feature type="compositionally biased region" description="Basic residues" evidence="1">
    <location>
        <begin position="11"/>
        <end position="25"/>
    </location>
</feature>
<dbReference type="GeneID" id="19276731"/>
<evidence type="ECO:0000256" key="1">
    <source>
        <dbReference type="SAM" id="MobiDB-lite"/>
    </source>
</evidence>
<sequence length="86" mass="9584">MPNQAESSPKKGSKGSRRHPKKSKARNPSSTAVEHSSTSERLANEDNSDVTEPASGYNTFHDETETRSDQDYFLLYMGSQFDGDEQ</sequence>
<dbReference type="HOGENOM" id="CLU_2498592_0_0_1"/>
<dbReference type="Proteomes" id="UP000030651">
    <property type="component" value="Unassembled WGS sequence"/>
</dbReference>
<dbReference type="InParanoid" id="W3WU17"/>
<organism evidence="2 3">
    <name type="scientific">Pestalotiopsis fici (strain W106-1 / CGMCC3.15140)</name>
    <dbReference type="NCBI Taxonomy" id="1229662"/>
    <lineage>
        <taxon>Eukaryota</taxon>
        <taxon>Fungi</taxon>
        <taxon>Dikarya</taxon>
        <taxon>Ascomycota</taxon>
        <taxon>Pezizomycotina</taxon>
        <taxon>Sordariomycetes</taxon>
        <taxon>Xylariomycetidae</taxon>
        <taxon>Amphisphaeriales</taxon>
        <taxon>Sporocadaceae</taxon>
        <taxon>Pestalotiopsis</taxon>
    </lineage>
</organism>
<evidence type="ECO:0000313" key="3">
    <source>
        <dbReference type="Proteomes" id="UP000030651"/>
    </source>
</evidence>
<evidence type="ECO:0000313" key="2">
    <source>
        <dbReference type="EMBL" id="ETS76331.1"/>
    </source>
</evidence>
<dbReference type="EMBL" id="KI912117">
    <property type="protein sequence ID" value="ETS76331.1"/>
    <property type="molecule type" value="Genomic_DNA"/>
</dbReference>
<accession>W3WU17</accession>
<feature type="compositionally biased region" description="Polar residues" evidence="1">
    <location>
        <begin position="26"/>
        <end position="41"/>
    </location>
</feature>
<feature type="region of interest" description="Disordered" evidence="1">
    <location>
        <begin position="1"/>
        <end position="68"/>
    </location>
</feature>
<gene>
    <name evidence="2" type="ORF">PFICI_11718</name>
</gene>